<evidence type="ECO:0000256" key="2">
    <source>
        <dbReference type="ARBA" id="ARBA00022598"/>
    </source>
</evidence>
<gene>
    <name evidence="5" type="primary">fadD_1</name>
    <name evidence="5" type="ORF">PIGHUM_00433</name>
</gene>
<dbReference type="GO" id="GO:0004467">
    <property type="term" value="F:long-chain fatty acid-CoA ligase activity"/>
    <property type="evidence" value="ECO:0007669"/>
    <property type="project" value="UniProtKB-EC"/>
</dbReference>
<dbReference type="Gene3D" id="3.40.50.12780">
    <property type="entry name" value="N-terminal domain of ligase-like"/>
    <property type="match status" value="1"/>
</dbReference>
<dbReference type="PROSITE" id="PS00455">
    <property type="entry name" value="AMP_BINDING"/>
    <property type="match status" value="1"/>
</dbReference>
<feature type="domain" description="AMP-dependent synthetase/ligase" evidence="3">
    <location>
        <begin position="22"/>
        <end position="382"/>
    </location>
</feature>
<dbReference type="OrthoDB" id="9766486at2"/>
<dbReference type="SUPFAM" id="SSF56801">
    <property type="entry name" value="Acetyl-CoA synthetase-like"/>
    <property type="match status" value="1"/>
</dbReference>
<proteinExistence type="inferred from homology"/>
<protein>
    <submittedName>
        <fullName evidence="5">Long-chain-fatty-acid--CoA ligase</fullName>
        <ecNumber evidence="5">6.2.1.3</ecNumber>
    </submittedName>
</protein>
<name>A0A3P4AX94_9BURK</name>
<evidence type="ECO:0000256" key="1">
    <source>
        <dbReference type="ARBA" id="ARBA00006432"/>
    </source>
</evidence>
<feature type="domain" description="AMP-binding enzyme C-terminal" evidence="4">
    <location>
        <begin position="432"/>
        <end position="507"/>
    </location>
</feature>
<dbReference type="Proteomes" id="UP000277294">
    <property type="component" value="Unassembled WGS sequence"/>
</dbReference>
<evidence type="ECO:0000313" key="5">
    <source>
        <dbReference type="EMBL" id="VCU68382.1"/>
    </source>
</evidence>
<dbReference type="InterPro" id="IPR020845">
    <property type="entry name" value="AMP-binding_CS"/>
</dbReference>
<organism evidence="5 6">
    <name type="scientific">Pigmentiphaga humi</name>
    <dbReference type="NCBI Taxonomy" id="2478468"/>
    <lineage>
        <taxon>Bacteria</taxon>
        <taxon>Pseudomonadati</taxon>
        <taxon>Pseudomonadota</taxon>
        <taxon>Betaproteobacteria</taxon>
        <taxon>Burkholderiales</taxon>
        <taxon>Alcaligenaceae</taxon>
        <taxon>Pigmentiphaga</taxon>
    </lineage>
</organism>
<comment type="similarity">
    <text evidence="1">Belongs to the ATP-dependent AMP-binding enzyme family.</text>
</comment>
<keyword evidence="6" id="KW-1185">Reference proteome</keyword>
<dbReference type="AlphaFoldDB" id="A0A3P4AX94"/>
<dbReference type="InterPro" id="IPR000873">
    <property type="entry name" value="AMP-dep_synth/lig_dom"/>
</dbReference>
<evidence type="ECO:0000259" key="4">
    <source>
        <dbReference type="Pfam" id="PF13193"/>
    </source>
</evidence>
<reference evidence="5 6" key="1">
    <citation type="submission" date="2018-10" db="EMBL/GenBank/DDBJ databases">
        <authorList>
            <person name="Criscuolo A."/>
        </authorList>
    </citation>
    <scope>NUCLEOTIDE SEQUENCE [LARGE SCALE GENOMIC DNA]</scope>
    <source>
        <strain evidence="5">DnA1</strain>
    </source>
</reference>
<dbReference type="EC" id="6.2.1.3" evidence="5"/>
<accession>A0A3P4AX94</accession>
<dbReference type="PANTHER" id="PTHR43767">
    <property type="entry name" value="LONG-CHAIN-FATTY-ACID--COA LIGASE"/>
    <property type="match status" value="1"/>
</dbReference>
<dbReference type="FunFam" id="3.30.300.30:FF:000008">
    <property type="entry name" value="2,3-dihydroxybenzoate-AMP ligase"/>
    <property type="match status" value="1"/>
</dbReference>
<dbReference type="InterPro" id="IPR042099">
    <property type="entry name" value="ANL_N_sf"/>
</dbReference>
<evidence type="ECO:0000313" key="6">
    <source>
        <dbReference type="Proteomes" id="UP000277294"/>
    </source>
</evidence>
<evidence type="ECO:0000259" key="3">
    <source>
        <dbReference type="Pfam" id="PF00501"/>
    </source>
</evidence>
<dbReference type="PANTHER" id="PTHR43767:SF7">
    <property type="entry name" value="MEDIUM_LONG-CHAIN-FATTY-ACID--COA LIGASE FADD8"/>
    <property type="match status" value="1"/>
</dbReference>
<dbReference type="Pfam" id="PF13193">
    <property type="entry name" value="AMP-binding_C"/>
    <property type="match status" value="1"/>
</dbReference>
<dbReference type="InterPro" id="IPR045851">
    <property type="entry name" value="AMP-bd_C_sf"/>
</dbReference>
<sequence>MSTQHYNAELYAGGTLGDIIARSLSRYPDRIAFVEGDRQFTYRETAAAISRIMQWFDSVGLQRGDTVAQLSRNCPEQWFVMAALYLSGLRSVTLHAMGGADDHTYILNDSEAKVVIYDAYFADKVAAYRPACAGVAAWYCHGEGSADENFWNAVSSFQPRTALRCRSAAEDIIRLAYTGGTTGKPKGVMLSNRALVANTMLTLVEKDWPEEVRVLCTAQISHGAGAMIVPTLSRGGTFYLYPGFDKDTIIAEVSRHRITVMYLVPTMIYSLLDYPPARRADWSSIALITYGASPMSPKRIEEAIAVFGPVMCQGYGQTEAPNSIAVLRKCDHDLSKPERLLSCGMPYPGIQVAILDEQYKEVPRGTVGEICVRGPIVMSGYWKQPEQTAEAFAGNWLHTGDMGCQDDDGFLYIVDRKKDMIISGGFNVYPREIENVLAEHAGVSNAAVIGVPDDKWGEAVKAVVVLRPGADVSAEQLIAMVKERKGSVNAPKSVDFIDAMPLTAVGKPDKKALRAKYWSSQARHVH</sequence>
<dbReference type="InterPro" id="IPR025110">
    <property type="entry name" value="AMP-bd_C"/>
</dbReference>
<keyword evidence="2 5" id="KW-0436">Ligase</keyword>
<dbReference type="Gene3D" id="3.30.300.30">
    <property type="match status" value="1"/>
</dbReference>
<dbReference type="EMBL" id="UWPJ01000005">
    <property type="protein sequence ID" value="VCU68382.1"/>
    <property type="molecule type" value="Genomic_DNA"/>
</dbReference>
<dbReference type="Pfam" id="PF00501">
    <property type="entry name" value="AMP-binding"/>
    <property type="match status" value="1"/>
</dbReference>
<dbReference type="InterPro" id="IPR050237">
    <property type="entry name" value="ATP-dep_AMP-bd_enzyme"/>
</dbReference>
<dbReference type="RefSeq" id="WP_124077596.1">
    <property type="nucleotide sequence ID" value="NZ_UWPJ01000005.1"/>
</dbReference>